<dbReference type="RefSeq" id="WP_336586082.1">
    <property type="nucleotide sequence ID" value="NZ_JBBAXC010000004.1"/>
</dbReference>
<protein>
    <submittedName>
        <fullName evidence="1">Uncharacterized protein</fullName>
    </submittedName>
</protein>
<evidence type="ECO:0000313" key="2">
    <source>
        <dbReference type="Proteomes" id="UP001312865"/>
    </source>
</evidence>
<evidence type="ECO:0000313" key="1">
    <source>
        <dbReference type="EMBL" id="MEI5906647.1"/>
    </source>
</evidence>
<keyword evidence="2" id="KW-1185">Reference proteome</keyword>
<name>A0ABU8HBJ0_9BACI</name>
<comment type="caution">
    <text evidence="1">The sequence shown here is derived from an EMBL/GenBank/DDBJ whole genome shotgun (WGS) entry which is preliminary data.</text>
</comment>
<proteinExistence type="predicted"/>
<gene>
    <name evidence="1" type="ORF">WAK64_06200</name>
</gene>
<dbReference type="Proteomes" id="UP001312865">
    <property type="component" value="Unassembled WGS sequence"/>
</dbReference>
<dbReference type="EMBL" id="JBBAXC010000004">
    <property type="protein sequence ID" value="MEI5906647.1"/>
    <property type="molecule type" value="Genomic_DNA"/>
</dbReference>
<sequence>MKLSNGVTGFYNSEVNTLPQVDGKQFKQLCFDVISRNNGKVVDFITPQYPTNFYYAHVEIEDNQFYILLNEHFPYLAFASIVEFGNIKFINKPVLYEKFSSLYRVIGTGELNAPLTQDLLKQTELNSVELEQISYWRPETVGQIIFNYWD</sequence>
<organism evidence="1 2">
    <name type="scientific">Bacillus spongiae</name>
    <dbReference type="NCBI Taxonomy" id="2683610"/>
    <lineage>
        <taxon>Bacteria</taxon>
        <taxon>Bacillati</taxon>
        <taxon>Bacillota</taxon>
        <taxon>Bacilli</taxon>
        <taxon>Bacillales</taxon>
        <taxon>Bacillaceae</taxon>
        <taxon>Bacillus</taxon>
    </lineage>
</organism>
<reference evidence="1 2" key="1">
    <citation type="journal article" date="2018" name="J. Microbiol.">
        <title>Bacillus spongiae sp. nov., isolated from sponge of Jeju Island.</title>
        <authorList>
            <person name="Lee G.E."/>
            <person name="Im W.T."/>
            <person name="Park J.S."/>
        </authorList>
    </citation>
    <scope>NUCLEOTIDE SEQUENCE [LARGE SCALE GENOMIC DNA]</scope>
    <source>
        <strain evidence="1 2">135PIL107-10</strain>
    </source>
</reference>
<accession>A0ABU8HBJ0</accession>